<sequence length="64" mass="7396">MWRWLLAVFIIVLIVNALTPWFQRIGFGRLPGDFNFTLFGRRFNLPFMSTILLSVAAALIARLI</sequence>
<dbReference type="Pfam" id="PF11146">
    <property type="entry name" value="DUF2905"/>
    <property type="match status" value="1"/>
</dbReference>
<dbReference type="STRING" id="1458275.AZ34_03940"/>
<gene>
    <name evidence="2" type="ORF">AZ34_03940</name>
</gene>
<dbReference type="InterPro" id="IPR021320">
    <property type="entry name" value="DUF2905"/>
</dbReference>
<dbReference type="OrthoDB" id="9811610at2"/>
<accession>A0A016XGG5</accession>
<comment type="caution">
    <text evidence="2">The sequence shown here is derived from an EMBL/GenBank/DDBJ whole genome shotgun (WGS) entry which is preliminary data.</text>
</comment>
<name>A0A016XGG5_9BURK</name>
<dbReference type="RefSeq" id="WP_035604989.1">
    <property type="nucleotide sequence ID" value="NZ_JEMG01000001.1"/>
</dbReference>
<keyword evidence="1" id="KW-0812">Transmembrane</keyword>
<dbReference type="EMBL" id="JEMG01000001">
    <property type="protein sequence ID" value="EYC50308.1"/>
    <property type="molecule type" value="Genomic_DNA"/>
</dbReference>
<dbReference type="AlphaFoldDB" id="A0A016XGG5"/>
<evidence type="ECO:0000313" key="2">
    <source>
        <dbReference type="EMBL" id="EYC50308.1"/>
    </source>
</evidence>
<keyword evidence="1" id="KW-1133">Transmembrane helix</keyword>
<dbReference type="Proteomes" id="UP000023268">
    <property type="component" value="Unassembled WGS sequence"/>
</dbReference>
<keyword evidence="1" id="KW-0472">Membrane</keyword>
<evidence type="ECO:0000256" key="1">
    <source>
        <dbReference type="SAM" id="Phobius"/>
    </source>
</evidence>
<protein>
    <recommendedName>
        <fullName evidence="4">DUF2905 domain-containing protein</fullName>
    </recommendedName>
</protein>
<organism evidence="2 3">
    <name type="scientific">Hylemonella gracilis str. Niagara R</name>
    <dbReference type="NCBI Taxonomy" id="1458275"/>
    <lineage>
        <taxon>Bacteria</taxon>
        <taxon>Pseudomonadati</taxon>
        <taxon>Pseudomonadota</taxon>
        <taxon>Betaproteobacteria</taxon>
        <taxon>Burkholderiales</taxon>
        <taxon>Comamonadaceae</taxon>
        <taxon>Hylemonella</taxon>
    </lineage>
</organism>
<dbReference type="eggNOG" id="ENOG5033CJ3">
    <property type="taxonomic scope" value="Bacteria"/>
</dbReference>
<proteinExistence type="predicted"/>
<evidence type="ECO:0008006" key="4">
    <source>
        <dbReference type="Google" id="ProtNLM"/>
    </source>
</evidence>
<reference evidence="2 3" key="1">
    <citation type="submission" date="2014-02" db="EMBL/GenBank/DDBJ databases">
        <title>Draft Genome of Hylemonella gracilis isolated from the Niagara River.</title>
        <authorList>
            <person name="Pawlowski D.R."/>
            <person name="Koudelka G.B."/>
        </authorList>
    </citation>
    <scope>NUCLEOTIDE SEQUENCE [LARGE SCALE GENOMIC DNA]</scope>
    <source>
        <strain evidence="2 3">Niagara R</strain>
    </source>
</reference>
<feature type="transmembrane region" description="Helical" evidence="1">
    <location>
        <begin position="43"/>
        <end position="61"/>
    </location>
</feature>
<evidence type="ECO:0000313" key="3">
    <source>
        <dbReference type="Proteomes" id="UP000023268"/>
    </source>
</evidence>